<feature type="domain" description="DUF4397" evidence="2">
    <location>
        <begin position="40"/>
        <end position="148"/>
    </location>
</feature>
<feature type="signal peptide" evidence="1">
    <location>
        <begin position="1"/>
        <end position="24"/>
    </location>
</feature>
<keyword evidence="4" id="KW-1185">Reference proteome</keyword>
<organism evidence="3 4">
    <name type="scientific">Mucilaginibacter hurinus</name>
    <dbReference type="NCBI Taxonomy" id="2201324"/>
    <lineage>
        <taxon>Bacteria</taxon>
        <taxon>Pseudomonadati</taxon>
        <taxon>Bacteroidota</taxon>
        <taxon>Sphingobacteriia</taxon>
        <taxon>Sphingobacteriales</taxon>
        <taxon>Sphingobacteriaceae</taxon>
        <taxon>Mucilaginibacter</taxon>
    </lineage>
</organism>
<accession>A0A367GLA2</accession>
<gene>
    <name evidence="3" type="ORF">DJ568_13145</name>
</gene>
<dbReference type="OrthoDB" id="9792011at2"/>
<dbReference type="PROSITE" id="PS51257">
    <property type="entry name" value="PROKAR_LIPOPROTEIN"/>
    <property type="match status" value="1"/>
</dbReference>
<evidence type="ECO:0000256" key="1">
    <source>
        <dbReference type="SAM" id="SignalP"/>
    </source>
</evidence>
<reference evidence="3 4" key="1">
    <citation type="submission" date="2018-05" db="EMBL/GenBank/DDBJ databases">
        <title>Mucilaginibacter hurinus sp. nov., isolated from briquette warehouse soil.</title>
        <authorList>
            <person name="Choi L."/>
        </authorList>
    </citation>
    <scope>NUCLEOTIDE SEQUENCE [LARGE SCALE GENOMIC DNA]</scope>
    <source>
        <strain evidence="3 4">ZR32</strain>
    </source>
</reference>
<dbReference type="RefSeq" id="WP_114005750.1">
    <property type="nucleotide sequence ID" value="NZ_QGDC01000007.1"/>
</dbReference>
<dbReference type="Pfam" id="PF14344">
    <property type="entry name" value="DUF4397"/>
    <property type="match status" value="1"/>
</dbReference>
<protein>
    <recommendedName>
        <fullName evidence="2">DUF4397 domain-containing protein</fullName>
    </recommendedName>
</protein>
<keyword evidence="1" id="KW-0732">Signal</keyword>
<name>A0A367GLA2_9SPHI</name>
<evidence type="ECO:0000313" key="3">
    <source>
        <dbReference type="EMBL" id="RCH54239.1"/>
    </source>
</evidence>
<proteinExistence type="predicted"/>
<evidence type="ECO:0000259" key="2">
    <source>
        <dbReference type="Pfam" id="PF14344"/>
    </source>
</evidence>
<feature type="chain" id="PRO_5016909495" description="DUF4397 domain-containing protein" evidence="1">
    <location>
        <begin position="25"/>
        <end position="228"/>
    </location>
</feature>
<sequence>MKTYVQVRLLKLVSLLMVLFVALAITSCSKDKDDNKRGDARVMIVNAVEGSAEQNFYLDNNKLNSSALAYGESTSYLSTTAGTRKAEFRSESSSTANVSFDLPLVANKNYSIFYAGPTSSATYMVTEDDITPPPAGKAKIRFVHLATAFETGIDVGVVGASKFVNNLKFKTASAFSNVDANSAFALFATGSTTALLTIPTPIDEGKIYTIYVTGSTPLTIKYRIIIRS</sequence>
<dbReference type="InterPro" id="IPR025510">
    <property type="entry name" value="DUF4397"/>
</dbReference>
<dbReference type="Proteomes" id="UP000253209">
    <property type="component" value="Unassembled WGS sequence"/>
</dbReference>
<evidence type="ECO:0000313" key="4">
    <source>
        <dbReference type="Proteomes" id="UP000253209"/>
    </source>
</evidence>
<dbReference type="EMBL" id="QGDC01000007">
    <property type="protein sequence ID" value="RCH54239.1"/>
    <property type="molecule type" value="Genomic_DNA"/>
</dbReference>
<comment type="caution">
    <text evidence="3">The sequence shown here is derived from an EMBL/GenBank/DDBJ whole genome shotgun (WGS) entry which is preliminary data.</text>
</comment>
<dbReference type="AlphaFoldDB" id="A0A367GLA2"/>